<sequence>MDLKLSQFGRVHALWQLLAVLLAAITLACVALALTVPTRADASKRSDKCDTSSSGPGHTGVLKLDCPNAPSNGLAASQDAEPSAAGDSFKELEPIAPNYHRDRMLVRAHGTGKIPHSAAPDVLGAFRLTCAPSHLSYDDPVVYPDQPGKSHLHLFFGNSLANASSTYQSLRKTGSSTCGELNRSAYWMPALMNGQKVILPDYATVYYKRRPTSDPLCHTATIECIGLPRGLRYVFGRAMTGGKTASDTKDPVNFVCTKPAISSRDMNEVLSKCQNGAKFLAQIAANNCWNGTQLDSPDHRSHMAQMYWNNRGQQVCPRGHKFQTPDFHFIVTWTMRDQMRSAKFSSDIMADTAAGETLHADWFGAWDDQTLATWLKNCINGFKNASGGDLCDGTQIKGASVPSYGWRNPKPIVDAPKRG</sequence>
<evidence type="ECO:0000313" key="3">
    <source>
        <dbReference type="EMBL" id="MXP28666.1"/>
    </source>
</evidence>
<evidence type="ECO:0000259" key="2">
    <source>
        <dbReference type="Pfam" id="PF09362"/>
    </source>
</evidence>
<dbReference type="EMBL" id="WTYA01000005">
    <property type="protein sequence ID" value="MXP28666.1"/>
    <property type="molecule type" value="Genomic_DNA"/>
</dbReference>
<comment type="caution">
    <text evidence="3">The sequence shown here is derived from an EMBL/GenBank/DDBJ whole genome shotgun (WGS) entry which is preliminary data.</text>
</comment>
<reference evidence="3 4" key="1">
    <citation type="submission" date="2019-12" db="EMBL/GenBank/DDBJ databases">
        <title>Genomic-based taxomic classification of the family Erythrobacteraceae.</title>
        <authorList>
            <person name="Xu L."/>
        </authorList>
    </citation>
    <scope>NUCLEOTIDE SEQUENCE [LARGE SCALE GENOMIC DNA]</scope>
    <source>
        <strain evidence="3 4">KEMB 9005-328</strain>
    </source>
</reference>
<dbReference type="PROSITE" id="PS51257">
    <property type="entry name" value="PROKAR_LIPOPROTEIN"/>
    <property type="match status" value="1"/>
</dbReference>
<evidence type="ECO:0000256" key="1">
    <source>
        <dbReference type="SAM" id="MobiDB-lite"/>
    </source>
</evidence>
<feature type="region of interest" description="Disordered" evidence="1">
    <location>
        <begin position="43"/>
        <end position="63"/>
    </location>
</feature>
<organism evidence="3 4">
    <name type="scientific">Qipengyuania algicida</name>
    <dbReference type="NCBI Taxonomy" id="1836209"/>
    <lineage>
        <taxon>Bacteria</taxon>
        <taxon>Pseudomonadati</taxon>
        <taxon>Pseudomonadota</taxon>
        <taxon>Alphaproteobacteria</taxon>
        <taxon>Sphingomonadales</taxon>
        <taxon>Erythrobacteraceae</taxon>
        <taxon>Qipengyuania</taxon>
    </lineage>
</organism>
<keyword evidence="4" id="KW-1185">Reference proteome</keyword>
<dbReference type="Proteomes" id="UP000439780">
    <property type="component" value="Unassembled WGS sequence"/>
</dbReference>
<dbReference type="PANTHER" id="PTHR43662">
    <property type="match status" value="1"/>
</dbReference>
<dbReference type="OrthoDB" id="581239at2"/>
<protein>
    <submittedName>
        <fullName evidence="3">DUF1996 domain-containing protein</fullName>
    </submittedName>
</protein>
<proteinExistence type="predicted"/>
<accession>A0A845AJD8</accession>
<evidence type="ECO:0000313" key="4">
    <source>
        <dbReference type="Proteomes" id="UP000439780"/>
    </source>
</evidence>
<dbReference type="PANTHER" id="PTHR43662:SF3">
    <property type="entry name" value="DOMAIN PROTEIN, PUTATIVE (AFU_ORTHOLOGUE AFUA_6G11970)-RELATED"/>
    <property type="match status" value="1"/>
</dbReference>
<dbReference type="Pfam" id="PF09362">
    <property type="entry name" value="DUF1996"/>
    <property type="match status" value="1"/>
</dbReference>
<feature type="domain" description="DUF1996" evidence="2">
    <location>
        <begin position="139"/>
        <end position="366"/>
    </location>
</feature>
<dbReference type="RefSeq" id="WP_160752967.1">
    <property type="nucleotide sequence ID" value="NZ_WTYA01000005.1"/>
</dbReference>
<dbReference type="AlphaFoldDB" id="A0A845AJD8"/>
<name>A0A845AJD8_9SPHN</name>
<gene>
    <name evidence="3" type="ORF">GRI58_07515</name>
</gene>
<dbReference type="InterPro" id="IPR018535">
    <property type="entry name" value="DUF1996"/>
</dbReference>